<keyword evidence="12" id="KW-1185">Reference proteome</keyword>
<evidence type="ECO:0000256" key="5">
    <source>
        <dbReference type="ARBA" id="ARBA00023125"/>
    </source>
</evidence>
<comment type="caution">
    <text evidence="11">The sequence shown here is derived from an EMBL/GenBank/DDBJ whole genome shotgun (WGS) entry which is preliminary data.</text>
</comment>
<dbReference type="Pfam" id="PF00072">
    <property type="entry name" value="Response_reg"/>
    <property type="match status" value="1"/>
</dbReference>
<evidence type="ECO:0000259" key="9">
    <source>
        <dbReference type="PROSITE" id="PS50110"/>
    </source>
</evidence>
<dbReference type="PROSITE" id="PS51755">
    <property type="entry name" value="OMPR_PHOB"/>
    <property type="match status" value="1"/>
</dbReference>
<gene>
    <name evidence="11" type="ORF">ACFPCV_31905</name>
</gene>
<feature type="DNA-binding region" description="OmpR/PhoB-type" evidence="8">
    <location>
        <begin position="127"/>
        <end position="223"/>
    </location>
</feature>
<reference evidence="12" key="1">
    <citation type="journal article" date="2019" name="Int. J. Syst. Evol. Microbiol.">
        <title>The Global Catalogue of Microorganisms (GCM) 10K type strain sequencing project: providing services to taxonomists for standard genome sequencing and annotation.</title>
        <authorList>
            <consortium name="The Broad Institute Genomics Platform"/>
            <consortium name="The Broad Institute Genome Sequencing Center for Infectious Disease"/>
            <person name="Wu L."/>
            <person name="Ma J."/>
        </authorList>
    </citation>
    <scope>NUCLEOTIDE SEQUENCE [LARGE SCALE GENOMIC DNA]</scope>
    <source>
        <strain evidence="12">ZS-22-S1</strain>
    </source>
</reference>
<evidence type="ECO:0000256" key="7">
    <source>
        <dbReference type="PROSITE-ProRule" id="PRU00169"/>
    </source>
</evidence>
<dbReference type="SMART" id="SM00448">
    <property type="entry name" value="REC"/>
    <property type="match status" value="1"/>
</dbReference>
<accession>A0ABV9S8Q2</accession>
<dbReference type="Gene3D" id="1.10.10.10">
    <property type="entry name" value="Winged helix-like DNA-binding domain superfamily/Winged helix DNA-binding domain"/>
    <property type="match status" value="1"/>
</dbReference>
<keyword evidence="6" id="KW-0804">Transcription</keyword>
<proteinExistence type="predicted"/>
<evidence type="ECO:0000256" key="3">
    <source>
        <dbReference type="ARBA" id="ARBA00023012"/>
    </source>
</evidence>
<evidence type="ECO:0000256" key="6">
    <source>
        <dbReference type="ARBA" id="ARBA00023163"/>
    </source>
</evidence>
<evidence type="ECO:0000313" key="12">
    <source>
        <dbReference type="Proteomes" id="UP001595859"/>
    </source>
</evidence>
<keyword evidence="4" id="KW-0805">Transcription regulation</keyword>
<dbReference type="InterPro" id="IPR001867">
    <property type="entry name" value="OmpR/PhoB-type_DNA-bd"/>
</dbReference>
<feature type="modified residue" description="4-aspartylphosphate" evidence="7">
    <location>
        <position position="52"/>
    </location>
</feature>
<organism evidence="11 12">
    <name type="scientific">Actinophytocola glycyrrhizae</name>
    <dbReference type="NCBI Taxonomy" id="2044873"/>
    <lineage>
        <taxon>Bacteria</taxon>
        <taxon>Bacillati</taxon>
        <taxon>Actinomycetota</taxon>
        <taxon>Actinomycetes</taxon>
        <taxon>Pseudonocardiales</taxon>
        <taxon>Pseudonocardiaceae</taxon>
    </lineage>
</organism>
<dbReference type="InterPro" id="IPR039420">
    <property type="entry name" value="WalR-like"/>
</dbReference>
<dbReference type="InterPro" id="IPR036388">
    <property type="entry name" value="WH-like_DNA-bd_sf"/>
</dbReference>
<dbReference type="Proteomes" id="UP001595859">
    <property type="component" value="Unassembled WGS sequence"/>
</dbReference>
<keyword evidence="3" id="KW-0902">Two-component regulatory system</keyword>
<keyword evidence="2 7" id="KW-0597">Phosphoprotein</keyword>
<feature type="domain" description="OmpR/PhoB-type" evidence="10">
    <location>
        <begin position="127"/>
        <end position="223"/>
    </location>
</feature>
<dbReference type="PROSITE" id="PS50110">
    <property type="entry name" value="RESPONSE_REGULATORY"/>
    <property type="match status" value="1"/>
</dbReference>
<evidence type="ECO:0000256" key="2">
    <source>
        <dbReference type="ARBA" id="ARBA00022553"/>
    </source>
</evidence>
<dbReference type="InterPro" id="IPR011006">
    <property type="entry name" value="CheY-like_superfamily"/>
</dbReference>
<dbReference type="InterPro" id="IPR001789">
    <property type="entry name" value="Sig_transdc_resp-reg_receiver"/>
</dbReference>
<comment type="subcellular location">
    <subcellularLocation>
        <location evidence="1">Cytoplasm</location>
    </subcellularLocation>
</comment>
<dbReference type="CDD" id="cd00383">
    <property type="entry name" value="trans_reg_C"/>
    <property type="match status" value="1"/>
</dbReference>
<keyword evidence="5 8" id="KW-0238">DNA-binding</keyword>
<dbReference type="RefSeq" id="WP_378060372.1">
    <property type="nucleotide sequence ID" value="NZ_JBHSIS010000022.1"/>
</dbReference>
<name>A0ABV9S8Q2_9PSEU</name>
<evidence type="ECO:0000259" key="10">
    <source>
        <dbReference type="PROSITE" id="PS51755"/>
    </source>
</evidence>
<evidence type="ECO:0000313" key="11">
    <source>
        <dbReference type="EMBL" id="MFC4858128.1"/>
    </source>
</evidence>
<dbReference type="Pfam" id="PF00486">
    <property type="entry name" value="Trans_reg_C"/>
    <property type="match status" value="1"/>
</dbReference>
<dbReference type="PANTHER" id="PTHR48111:SF22">
    <property type="entry name" value="REGULATOR OF RPOS"/>
    <property type="match status" value="1"/>
</dbReference>
<protein>
    <submittedName>
        <fullName evidence="11">Response regulator transcription factor</fullName>
    </submittedName>
</protein>
<dbReference type="PANTHER" id="PTHR48111">
    <property type="entry name" value="REGULATOR OF RPOS"/>
    <property type="match status" value="1"/>
</dbReference>
<dbReference type="Gene3D" id="6.10.250.690">
    <property type="match status" value="1"/>
</dbReference>
<feature type="domain" description="Response regulatory" evidence="9">
    <location>
        <begin position="2"/>
        <end position="117"/>
    </location>
</feature>
<evidence type="ECO:0000256" key="4">
    <source>
        <dbReference type="ARBA" id="ARBA00023015"/>
    </source>
</evidence>
<dbReference type="SUPFAM" id="SSF52172">
    <property type="entry name" value="CheY-like"/>
    <property type="match status" value="1"/>
</dbReference>
<dbReference type="Gene3D" id="3.40.50.2300">
    <property type="match status" value="1"/>
</dbReference>
<dbReference type="EMBL" id="JBHSIS010000022">
    <property type="protein sequence ID" value="MFC4858128.1"/>
    <property type="molecule type" value="Genomic_DNA"/>
</dbReference>
<sequence>MRILVVDDDPDVRDSLQRSLEFAGYDVVTAADGAAALRLVSNVQALDLAILDLMMPEIDGLETCRRLRDAGERMPVLILTARDGLGDRVTGLDAGADDYMIKPFALEELLARVRALLRQNRGDISARHVRRFADLRLDLRTREVVRAGRPIDLTPTEFALLAALLERPGKVLTRNHLTHAVWGHDYGTNNLDVYISYLRRKTETDGQSRLVHTVRGVGFVLRLPS</sequence>
<dbReference type="SMART" id="SM00862">
    <property type="entry name" value="Trans_reg_C"/>
    <property type="match status" value="1"/>
</dbReference>
<evidence type="ECO:0000256" key="1">
    <source>
        <dbReference type="ARBA" id="ARBA00004496"/>
    </source>
</evidence>
<evidence type="ECO:0000256" key="8">
    <source>
        <dbReference type="PROSITE-ProRule" id="PRU01091"/>
    </source>
</evidence>